<dbReference type="PROSITE" id="PS00847">
    <property type="entry name" value="MCM_1"/>
    <property type="match status" value="1"/>
</dbReference>
<dbReference type="Pfam" id="PF17207">
    <property type="entry name" value="MCM_OB"/>
    <property type="match status" value="1"/>
</dbReference>
<keyword evidence="16" id="KW-1185">Reference proteome</keyword>
<dbReference type="GO" id="GO:0005524">
    <property type="term" value="F:ATP binding"/>
    <property type="evidence" value="ECO:0007669"/>
    <property type="project" value="UniProtKB-UniRule"/>
</dbReference>
<reference evidence="15 16" key="1">
    <citation type="journal article" date="2004" name="Nature">
        <title>Genome sequence of the ultrasmall unicellular red alga Cyanidioschyzon merolae 10D.</title>
        <authorList>
            <person name="Matsuzaki M."/>
            <person name="Misumi O."/>
            <person name="Shin-i T."/>
            <person name="Maruyama S."/>
            <person name="Takahara M."/>
            <person name="Miyagishima S."/>
            <person name="Mori T."/>
            <person name="Nishida K."/>
            <person name="Yagisawa F."/>
            <person name="Nishida K."/>
            <person name="Yoshida Y."/>
            <person name="Nishimura Y."/>
            <person name="Nakao S."/>
            <person name="Kobayashi T."/>
            <person name="Momoyama Y."/>
            <person name="Higashiyama T."/>
            <person name="Minoda A."/>
            <person name="Sano M."/>
            <person name="Nomoto H."/>
            <person name="Oishi K."/>
            <person name="Hayashi H."/>
            <person name="Ohta F."/>
            <person name="Nishizaka S."/>
            <person name="Haga S."/>
            <person name="Miura S."/>
            <person name="Morishita T."/>
            <person name="Kabeya Y."/>
            <person name="Terasawa K."/>
            <person name="Suzuki Y."/>
            <person name="Ishii Y."/>
            <person name="Asakawa S."/>
            <person name="Takano H."/>
            <person name="Ohta N."/>
            <person name="Kuroiwa H."/>
            <person name="Tanaka K."/>
            <person name="Shimizu N."/>
            <person name="Sugano S."/>
            <person name="Sato N."/>
            <person name="Nozaki H."/>
            <person name="Ogasawara N."/>
            <person name="Kohara Y."/>
            <person name="Kuroiwa T."/>
        </authorList>
    </citation>
    <scope>NUCLEOTIDE SEQUENCE [LARGE SCALE GENOMIC DNA]</scope>
    <source>
        <strain evidence="15 16">10D</strain>
    </source>
</reference>
<dbReference type="GO" id="GO:0005634">
    <property type="term" value="C:nucleus"/>
    <property type="evidence" value="ECO:0007669"/>
    <property type="project" value="UniProtKB-SubCell"/>
</dbReference>
<keyword evidence="7 11" id="KW-0067">ATP-binding</keyword>
<dbReference type="PRINTS" id="PR01657">
    <property type="entry name" value="MCMFAMILY"/>
</dbReference>
<evidence type="ECO:0000256" key="3">
    <source>
        <dbReference type="ARBA" id="ARBA00022705"/>
    </source>
</evidence>
<evidence type="ECO:0000313" key="15">
    <source>
        <dbReference type="EMBL" id="BAM80367.1"/>
    </source>
</evidence>
<dbReference type="GO" id="GO:0003697">
    <property type="term" value="F:single-stranded DNA binding"/>
    <property type="evidence" value="ECO:0007669"/>
    <property type="project" value="TreeGrafter"/>
</dbReference>
<evidence type="ECO:0000256" key="6">
    <source>
        <dbReference type="ARBA" id="ARBA00022806"/>
    </source>
</evidence>
<dbReference type="InterPro" id="IPR041562">
    <property type="entry name" value="MCM_lid"/>
</dbReference>
<evidence type="ECO:0000256" key="10">
    <source>
        <dbReference type="ARBA" id="ARBA00023306"/>
    </source>
</evidence>
<dbReference type="OMA" id="RHQQTDK"/>
<sequence>MTEVLYSEGNAIYTQPRQPTLPAGADLEIRGLAGARGSAVAPEGDQVAEELARLLLEFLEEFRLPDASGSWGSSPAQLPPVRTESPNRGRVVYVEALERLRQTEETTFVIDYRHLLSYNAELADALVDSFYRFEPYVRRALFEFVRKYAPGLEVDQAGRPRMFWVSVCGLPHVRRLRELRSDRIGSLVAFSATVTRTSEIRPELLVGTFQCGECGHVVVGIEQQNRYAEPPVCPSADCGNRTNWKLIVERSKFVDWQRIRVQEHSTEIPPGAMPRTLDVIVRHENVERAKAGDRCIFTGTLVVVPEATMLAVPGERVEASLTRTSAARSRPDGAPYGARQFGQRELNYRLCFVACHVLPQNDLFSSRNQSEWEALLERDPFGVGGVEADSATLLERMTPEERNEMMRMKHQPRLYQRLANSIAPTVFGHDDVKRAVLLMLFGGVHKKTNEQIRLRGDINVCIVGDPSTAKSQFLKFVCNLMPRALYTSGRASSAAGLTASVVKDPETNEFCIEAGALMLADNGICCIDEFDKMDLRDQVAIHEAMEQQTISIAKAGIQATLNARAAVLAAANPVGGRYDRTRPLRSNIQMSPAIMSRFDLFFVILDECDEASDYNVTRYIVGLHQHQQHAIRPEFTPEQLQRYIRFARTVHPQIPEESRALLVESYKQLRANDVFGGGAGGAYRITVRQLESLIRLSEALARMHLDPIVRPKYVREATRLLRKSIIHIETEDVVLDDPVAETMTEAPASPERLPSTSASHGAPTTPAASSALRLPFQMYRLLANRVVLFLRSREAAEQIGVPENEIIQHMLRFRDETDEIQSEDELRLEAQRMRAVLHHMLNRDHILIQIQDQGSVALSQESQASSGMNRLLTVHPNYVLDD</sequence>
<comment type="function">
    <text evidence="12">Acts as component of the MCM2-7 complex (MCM complex) which is the replicative helicase essential for 'once per cell cycle' DNA replication initiation and elongation in eukaryotic cells. The active ATPase sites in the MCM2-7 ring are formed through the interaction surfaces of two neighboring subunits such that a critical structure of a conserved arginine finger motif is provided in trans relative to the ATP-binding site of the Walker A box of the adjacent subunit. The six ATPase active sites, however, are likely to contribute differentially to the complex helicase activity.</text>
</comment>
<evidence type="ECO:0000256" key="13">
    <source>
        <dbReference type="SAM" id="MobiDB-lite"/>
    </source>
</evidence>
<evidence type="ECO:0000313" key="16">
    <source>
        <dbReference type="Proteomes" id="UP000007014"/>
    </source>
</evidence>
<dbReference type="STRING" id="280699.M1VCP0"/>
<dbReference type="Gramene" id="CMJ261CT">
    <property type="protein sequence ID" value="CMJ261CT"/>
    <property type="gene ID" value="CMJ261C"/>
</dbReference>
<keyword evidence="8 11" id="KW-0238">DNA-binding</keyword>
<dbReference type="InterPro" id="IPR001208">
    <property type="entry name" value="MCM_dom"/>
</dbReference>
<keyword evidence="5 12" id="KW-0378">Hydrolase</keyword>
<evidence type="ECO:0000256" key="4">
    <source>
        <dbReference type="ARBA" id="ARBA00022741"/>
    </source>
</evidence>
<dbReference type="InterPro" id="IPR008049">
    <property type="entry name" value="MCM6"/>
</dbReference>
<evidence type="ECO:0000256" key="8">
    <source>
        <dbReference type="ARBA" id="ARBA00023125"/>
    </source>
</evidence>
<dbReference type="InterPro" id="IPR018525">
    <property type="entry name" value="MCM_CS"/>
</dbReference>
<dbReference type="GO" id="GO:0000727">
    <property type="term" value="P:double-strand break repair via break-induced replication"/>
    <property type="evidence" value="ECO:0007669"/>
    <property type="project" value="TreeGrafter"/>
</dbReference>
<dbReference type="InterPro" id="IPR033762">
    <property type="entry name" value="MCM_OB"/>
</dbReference>
<dbReference type="Gene3D" id="2.20.28.10">
    <property type="match status" value="1"/>
</dbReference>
<dbReference type="HOGENOM" id="CLU_000995_3_2_1"/>
<keyword evidence="6 12" id="KW-0347">Helicase</keyword>
<evidence type="ECO:0000256" key="7">
    <source>
        <dbReference type="ARBA" id="ARBA00022840"/>
    </source>
</evidence>
<proteinExistence type="inferred from homology"/>
<evidence type="ECO:0000256" key="2">
    <source>
        <dbReference type="ARBA" id="ARBA00008010"/>
    </source>
</evidence>
<dbReference type="RefSeq" id="XP_005534974.1">
    <property type="nucleotide sequence ID" value="XM_005534917.1"/>
</dbReference>
<comment type="subcellular location">
    <subcellularLocation>
        <location evidence="1 12">Nucleus</location>
    </subcellularLocation>
</comment>
<dbReference type="Gene3D" id="3.30.1640.10">
    <property type="entry name" value="mini-chromosome maintenance (MCM) complex, chain A, domain 1"/>
    <property type="match status" value="1"/>
</dbReference>
<comment type="similarity">
    <text evidence="2 11">Belongs to the MCM family.</text>
</comment>
<dbReference type="EMBL" id="AP006492">
    <property type="protein sequence ID" value="BAM80367.1"/>
    <property type="molecule type" value="Genomic_DNA"/>
</dbReference>
<feature type="domain" description="MCM C-terminal AAA(+) ATPase" evidence="14">
    <location>
        <begin position="414"/>
        <end position="620"/>
    </location>
</feature>
<dbReference type="InterPro" id="IPR012340">
    <property type="entry name" value="NA-bd_OB-fold"/>
</dbReference>
<dbReference type="GO" id="GO:0042555">
    <property type="term" value="C:MCM complex"/>
    <property type="evidence" value="ECO:0007669"/>
    <property type="project" value="UniProtKB-UniRule"/>
</dbReference>
<keyword evidence="3 12" id="KW-0235">DNA replication</keyword>
<dbReference type="Pfam" id="PF17855">
    <property type="entry name" value="MCM_lid"/>
    <property type="match status" value="1"/>
</dbReference>
<evidence type="ECO:0000256" key="9">
    <source>
        <dbReference type="ARBA" id="ARBA00023242"/>
    </source>
</evidence>
<dbReference type="Pfam" id="PF18263">
    <property type="entry name" value="WHD_MCM6"/>
    <property type="match status" value="1"/>
</dbReference>
<dbReference type="CDD" id="cd17757">
    <property type="entry name" value="MCM6"/>
    <property type="match status" value="1"/>
</dbReference>
<dbReference type="EC" id="3.6.4.12" evidence="12"/>
<protein>
    <recommendedName>
        <fullName evidence="12">DNA replication licensing factor MCM6</fullName>
        <ecNumber evidence="12">3.6.4.12</ecNumber>
    </recommendedName>
</protein>
<dbReference type="GO" id="GO:0006270">
    <property type="term" value="P:DNA replication initiation"/>
    <property type="evidence" value="ECO:0007669"/>
    <property type="project" value="UniProtKB-UniRule"/>
</dbReference>
<dbReference type="PANTHER" id="PTHR11630">
    <property type="entry name" value="DNA REPLICATION LICENSING FACTOR MCM FAMILY MEMBER"/>
    <property type="match status" value="1"/>
</dbReference>
<dbReference type="FunFam" id="3.40.50.300:FF:000115">
    <property type="entry name" value="DNA helicase"/>
    <property type="match status" value="1"/>
</dbReference>
<dbReference type="SUPFAM" id="SSF50249">
    <property type="entry name" value="Nucleic acid-binding proteins"/>
    <property type="match status" value="1"/>
</dbReference>
<dbReference type="GO" id="GO:1902969">
    <property type="term" value="P:mitotic DNA replication"/>
    <property type="evidence" value="ECO:0007669"/>
    <property type="project" value="TreeGrafter"/>
</dbReference>
<feature type="region of interest" description="Disordered" evidence="13">
    <location>
        <begin position="743"/>
        <end position="767"/>
    </location>
</feature>
<dbReference type="eggNOG" id="KOG0480">
    <property type="taxonomic scope" value="Eukaryota"/>
</dbReference>
<keyword evidence="10 12" id="KW-0131">Cell cycle</keyword>
<dbReference type="Pfam" id="PF14551">
    <property type="entry name" value="MCM_N"/>
    <property type="match status" value="1"/>
</dbReference>
<dbReference type="GO" id="GO:1990518">
    <property type="term" value="F:single-stranded 3'-5' DNA helicase activity"/>
    <property type="evidence" value="ECO:0007669"/>
    <property type="project" value="TreeGrafter"/>
</dbReference>
<dbReference type="PROSITE" id="PS50051">
    <property type="entry name" value="MCM_2"/>
    <property type="match status" value="1"/>
</dbReference>
<dbReference type="SUPFAM" id="SSF52540">
    <property type="entry name" value="P-loop containing nucleoside triphosphate hydrolases"/>
    <property type="match status" value="1"/>
</dbReference>
<dbReference type="InterPro" id="IPR031327">
    <property type="entry name" value="MCM"/>
</dbReference>
<accession>M1VCP0</accession>
<dbReference type="GeneID" id="16994014"/>
<dbReference type="InterPro" id="IPR027925">
    <property type="entry name" value="MCM_N"/>
</dbReference>
<dbReference type="SMART" id="SM00350">
    <property type="entry name" value="MCM"/>
    <property type="match status" value="1"/>
</dbReference>
<evidence type="ECO:0000256" key="12">
    <source>
        <dbReference type="RuleBase" id="RU368064"/>
    </source>
</evidence>
<dbReference type="GO" id="GO:0016887">
    <property type="term" value="F:ATP hydrolysis activity"/>
    <property type="evidence" value="ECO:0007669"/>
    <property type="project" value="RHEA"/>
</dbReference>
<dbReference type="PRINTS" id="PR01662">
    <property type="entry name" value="MCMPROTEIN6"/>
</dbReference>
<dbReference type="InterPro" id="IPR027417">
    <property type="entry name" value="P-loop_NTPase"/>
</dbReference>
<evidence type="ECO:0000259" key="14">
    <source>
        <dbReference type="PROSITE" id="PS50051"/>
    </source>
</evidence>
<keyword evidence="9" id="KW-0539">Nucleus</keyword>
<evidence type="ECO:0000256" key="5">
    <source>
        <dbReference type="ARBA" id="ARBA00022801"/>
    </source>
</evidence>
<dbReference type="Gene3D" id="3.40.50.300">
    <property type="entry name" value="P-loop containing nucleotide triphosphate hydrolases"/>
    <property type="match status" value="1"/>
</dbReference>
<comment type="subunit">
    <text evidence="12">Component of the MCM2-7 complex.</text>
</comment>
<dbReference type="FunFam" id="2.20.28.10:FF:000003">
    <property type="entry name" value="DNA helicase"/>
    <property type="match status" value="1"/>
</dbReference>
<keyword evidence="4 11" id="KW-0547">Nucleotide-binding</keyword>
<dbReference type="Gene3D" id="1.20.58.870">
    <property type="match status" value="1"/>
</dbReference>
<dbReference type="AlphaFoldDB" id="M1VCP0"/>
<dbReference type="OrthoDB" id="1744952at2759"/>
<dbReference type="InterPro" id="IPR041024">
    <property type="entry name" value="Mcm6_C"/>
</dbReference>
<dbReference type="Pfam" id="PF00493">
    <property type="entry name" value="MCM"/>
    <property type="match status" value="1"/>
</dbReference>
<reference evidence="15 16" key="2">
    <citation type="journal article" date="2007" name="BMC Biol.">
        <title>A 100%-complete sequence reveals unusually simple genomic features in the hot-spring red alga Cyanidioschyzon merolae.</title>
        <authorList>
            <person name="Nozaki H."/>
            <person name="Takano H."/>
            <person name="Misumi O."/>
            <person name="Terasawa K."/>
            <person name="Matsuzaki M."/>
            <person name="Maruyama S."/>
            <person name="Nishida K."/>
            <person name="Yagisawa F."/>
            <person name="Yoshida Y."/>
            <person name="Fujiwara T."/>
            <person name="Takio S."/>
            <person name="Tamura K."/>
            <person name="Chung S.J."/>
            <person name="Nakamura S."/>
            <person name="Kuroiwa H."/>
            <person name="Tanaka K."/>
            <person name="Sato N."/>
            <person name="Kuroiwa T."/>
        </authorList>
    </citation>
    <scope>NUCLEOTIDE SEQUENCE [LARGE SCALE GENOMIC DNA]</scope>
    <source>
        <strain evidence="15 16">10D</strain>
    </source>
</reference>
<organism evidence="15 16">
    <name type="scientific">Cyanidioschyzon merolae (strain NIES-3377 / 10D)</name>
    <name type="common">Unicellular red alga</name>
    <dbReference type="NCBI Taxonomy" id="280699"/>
    <lineage>
        <taxon>Eukaryota</taxon>
        <taxon>Rhodophyta</taxon>
        <taxon>Bangiophyceae</taxon>
        <taxon>Cyanidiales</taxon>
        <taxon>Cyanidiaceae</taxon>
        <taxon>Cyanidioschyzon</taxon>
    </lineage>
</organism>
<evidence type="ECO:0000256" key="11">
    <source>
        <dbReference type="RuleBase" id="RU004070"/>
    </source>
</evidence>
<comment type="catalytic activity">
    <reaction evidence="12">
        <text>ATP + H2O = ADP + phosphate + H(+)</text>
        <dbReference type="Rhea" id="RHEA:13065"/>
        <dbReference type="ChEBI" id="CHEBI:15377"/>
        <dbReference type="ChEBI" id="CHEBI:15378"/>
        <dbReference type="ChEBI" id="CHEBI:30616"/>
        <dbReference type="ChEBI" id="CHEBI:43474"/>
        <dbReference type="ChEBI" id="CHEBI:456216"/>
        <dbReference type="EC" id="3.6.4.12"/>
    </reaction>
</comment>
<evidence type="ECO:0000256" key="1">
    <source>
        <dbReference type="ARBA" id="ARBA00004123"/>
    </source>
</evidence>
<name>M1VCP0_CYAM1</name>
<dbReference type="KEGG" id="cme:CYME_CMJ261C"/>
<dbReference type="Proteomes" id="UP000007014">
    <property type="component" value="Chromosome 10"/>
</dbReference>
<gene>
    <name evidence="15" type="ORF">CYME_CMJ261C</name>
</gene>
<dbReference type="Gene3D" id="2.40.50.140">
    <property type="entry name" value="Nucleic acid-binding proteins"/>
    <property type="match status" value="1"/>
</dbReference>
<dbReference type="PANTHER" id="PTHR11630:SF43">
    <property type="entry name" value="DNA REPLICATION LICENSING FACTOR MCM6"/>
    <property type="match status" value="1"/>
</dbReference>